<keyword evidence="6 7" id="KW-0472">Membrane</keyword>
<dbReference type="Proteomes" id="UP000472573">
    <property type="component" value="Unassembled WGS sequence"/>
</dbReference>
<keyword evidence="3" id="KW-1003">Cell membrane</keyword>
<protein>
    <submittedName>
        <fullName evidence="10">MFS transporter</fullName>
    </submittedName>
</protein>
<dbReference type="InterPro" id="IPR050189">
    <property type="entry name" value="MFS_Efflux_Transporters"/>
</dbReference>
<dbReference type="InterPro" id="IPR011701">
    <property type="entry name" value="MFS"/>
</dbReference>
<feature type="transmembrane region" description="Helical" evidence="7">
    <location>
        <begin position="275"/>
        <end position="298"/>
    </location>
</feature>
<comment type="caution">
    <text evidence="10">The sequence shown here is derived from an EMBL/GenBank/DDBJ whole genome shotgun (WGS) entry which is preliminary data.</text>
</comment>
<reference evidence="11" key="3">
    <citation type="submission" date="2020-03" db="EMBL/GenBank/DDBJ databases">
        <title>SpeciesPrimer: A bioinformatics pipeline dedicated to the design of qPCR primers for the quantification of bacterial species.</title>
        <authorList>
            <person name="Dreier M."/>
            <person name="Berthoud H."/>
            <person name="Shani N."/>
            <person name="Wechsler D."/>
            <person name="Junier P."/>
        </authorList>
    </citation>
    <scope>NUCLEOTIDE SEQUENCE [LARGE SCALE GENOMIC DNA]</scope>
    <source>
        <strain evidence="11">FAM13073</strain>
    </source>
</reference>
<keyword evidence="11" id="KW-1185">Reference proteome</keyword>
<feature type="transmembrane region" description="Helical" evidence="7">
    <location>
        <begin position="12"/>
        <end position="36"/>
    </location>
</feature>
<reference evidence="10" key="4">
    <citation type="submission" date="2020-11" db="EMBL/GenBank/DDBJ databases">
        <title>Antibiotic susceptibility profiles of Pediococcus pentosaceus from various origins and their implications for the safety assessment of strains with food-technology applications.</title>
        <authorList>
            <person name="Shani N."/>
            <person name="Oberhaensli S."/>
            <person name="Arias E."/>
        </authorList>
    </citation>
    <scope>NUCLEOTIDE SEQUENCE</scope>
    <source>
        <strain evidence="10">FAM 19164</strain>
    </source>
</reference>
<evidence type="ECO:0000313" key="9">
    <source>
        <dbReference type="EMBL" id="KAF0413091.1"/>
    </source>
</evidence>
<evidence type="ECO:0000256" key="4">
    <source>
        <dbReference type="ARBA" id="ARBA00022692"/>
    </source>
</evidence>
<dbReference type="EMBL" id="JADOFV010000004">
    <property type="protein sequence ID" value="MBF7127660.1"/>
    <property type="molecule type" value="Genomic_DNA"/>
</dbReference>
<feature type="transmembrane region" description="Helical" evidence="7">
    <location>
        <begin position="365"/>
        <end position="385"/>
    </location>
</feature>
<reference evidence="9" key="2">
    <citation type="submission" date="2019-12" db="EMBL/GenBank/DDBJ databases">
        <title>SpeciesPrimer: A bioinformatics pipeline dedicated to the design of qPCR primers for the quantification of bacterial species.</title>
        <authorList>
            <person name="Dreier M."/>
            <person name="Berthoud H."/>
            <person name="Shani N."/>
            <person name="Wechsler D."/>
            <person name="Junier P."/>
        </authorList>
    </citation>
    <scope>NUCLEOTIDE SEQUENCE</scope>
    <source>
        <strain evidence="9">FAM13073</strain>
    </source>
</reference>
<feature type="transmembrane region" description="Helical" evidence="7">
    <location>
        <begin position="135"/>
        <end position="153"/>
    </location>
</feature>
<proteinExistence type="predicted"/>
<keyword evidence="5 7" id="KW-1133">Transmembrane helix</keyword>
<name>A0A6L5A0K3_PEDPE</name>
<dbReference type="CDD" id="cd17324">
    <property type="entry name" value="MFS_NepI_like"/>
    <property type="match status" value="1"/>
</dbReference>
<dbReference type="Pfam" id="PF07690">
    <property type="entry name" value="MFS_1"/>
    <property type="match status" value="1"/>
</dbReference>
<sequence>MINQKSKANFALFALAVIFFAVGVTEFISVGVLPAISKSFMITTSTAGLITTIYALGVALGAPILTILTAKFQRKGTILGAIIIFIIGHLIIGFATNFGEVIFGRLIAGASHGLLFALSSTIAAELVDESRQASAIAYIFTGFTIATALGAPLGTAVSTYWGWRIPFLAIATLGIVAWILNRVALPKQARKNVEISSMADQVKLILHPHVLLTLLITILGYGGTFATFTYLSSILQKITHVPANQVSLFLVIYGIAIAIGNTLGGKLGNAKPINALFGIFIVQGLALFAFYFTVTNIYLSTLNIVLLGLVAFMSVPVLQSYILILAKSYSSKAVDVASSLNISAFSFGIVGGSFLGGVALDTYGLRSTMLLAAAMVALAVLMMLVENKFENKRQK</sequence>
<dbReference type="SUPFAM" id="SSF103473">
    <property type="entry name" value="MFS general substrate transporter"/>
    <property type="match status" value="1"/>
</dbReference>
<dbReference type="PROSITE" id="PS50850">
    <property type="entry name" value="MFS"/>
    <property type="match status" value="1"/>
</dbReference>
<feature type="transmembrane region" description="Helical" evidence="7">
    <location>
        <begin position="165"/>
        <end position="185"/>
    </location>
</feature>
<feature type="transmembrane region" description="Helical" evidence="7">
    <location>
        <begin position="304"/>
        <end position="326"/>
    </location>
</feature>
<dbReference type="Gene3D" id="1.20.1250.20">
    <property type="entry name" value="MFS general substrate transporter like domains"/>
    <property type="match status" value="1"/>
</dbReference>
<keyword evidence="2" id="KW-0813">Transport</keyword>
<comment type="subcellular location">
    <subcellularLocation>
        <location evidence="1">Cell membrane</location>
        <topology evidence="1">Multi-pass membrane protein</topology>
    </subcellularLocation>
</comment>
<dbReference type="PANTHER" id="PTHR43124">
    <property type="entry name" value="PURINE EFFLUX PUMP PBUE"/>
    <property type="match status" value="1"/>
</dbReference>
<dbReference type="InterPro" id="IPR036259">
    <property type="entry name" value="MFS_trans_sf"/>
</dbReference>
<organism evidence="10 12">
    <name type="scientific">Pediococcus pentosaceus</name>
    <dbReference type="NCBI Taxonomy" id="1255"/>
    <lineage>
        <taxon>Bacteria</taxon>
        <taxon>Bacillati</taxon>
        <taxon>Bacillota</taxon>
        <taxon>Bacilli</taxon>
        <taxon>Lactobacillales</taxon>
        <taxon>Lactobacillaceae</taxon>
        <taxon>Pediococcus</taxon>
    </lineage>
</organism>
<gene>
    <name evidence="9" type="ORF">GBO79_08120</name>
    <name evidence="10" type="ORF">ITQ97_07570</name>
</gene>
<dbReference type="AlphaFoldDB" id="A0A6L5A0K3"/>
<dbReference type="PANTHER" id="PTHR43124:SF8">
    <property type="entry name" value="INNER MEMBRANE TRANSPORT PROTEIN YDHP"/>
    <property type="match status" value="1"/>
</dbReference>
<dbReference type="GO" id="GO:0022857">
    <property type="term" value="F:transmembrane transporter activity"/>
    <property type="evidence" value="ECO:0007669"/>
    <property type="project" value="InterPro"/>
</dbReference>
<evidence type="ECO:0000313" key="12">
    <source>
        <dbReference type="Proteomes" id="UP000743107"/>
    </source>
</evidence>
<evidence type="ECO:0000256" key="5">
    <source>
        <dbReference type="ARBA" id="ARBA00022989"/>
    </source>
</evidence>
<reference evidence="9 11" key="1">
    <citation type="submission" date="2019-10" db="EMBL/GenBank/DDBJ databases">
        <authorList>
            <person name="Irmler S."/>
            <person name="Berthoud H."/>
            <person name="Roetschi A."/>
            <person name="Arias E."/>
            <person name="Shani N."/>
            <person name="Wuethrich D."/>
            <person name="Bruggmann R."/>
        </authorList>
    </citation>
    <scope>NUCLEOTIDE SEQUENCE [LARGE SCALE GENOMIC DNA]</scope>
    <source>
        <strain evidence="9 11">FAM13073</strain>
    </source>
</reference>
<feature type="transmembrane region" description="Helical" evidence="7">
    <location>
        <begin position="338"/>
        <end position="359"/>
    </location>
</feature>
<evidence type="ECO:0000313" key="10">
    <source>
        <dbReference type="EMBL" id="MBF7127660.1"/>
    </source>
</evidence>
<evidence type="ECO:0000256" key="1">
    <source>
        <dbReference type="ARBA" id="ARBA00004651"/>
    </source>
</evidence>
<evidence type="ECO:0000256" key="6">
    <source>
        <dbReference type="ARBA" id="ARBA00023136"/>
    </source>
</evidence>
<feature type="domain" description="Major facilitator superfamily (MFS) profile" evidence="8">
    <location>
        <begin position="11"/>
        <end position="391"/>
    </location>
</feature>
<evidence type="ECO:0000256" key="2">
    <source>
        <dbReference type="ARBA" id="ARBA00022448"/>
    </source>
</evidence>
<evidence type="ECO:0000256" key="7">
    <source>
        <dbReference type="SAM" id="Phobius"/>
    </source>
</evidence>
<keyword evidence="4 7" id="KW-0812">Transmembrane</keyword>
<feature type="transmembrane region" description="Helical" evidence="7">
    <location>
        <begin position="102"/>
        <end position="123"/>
    </location>
</feature>
<dbReference type="Proteomes" id="UP000743107">
    <property type="component" value="Unassembled WGS sequence"/>
</dbReference>
<feature type="transmembrane region" description="Helical" evidence="7">
    <location>
        <begin position="48"/>
        <end position="70"/>
    </location>
</feature>
<dbReference type="InterPro" id="IPR020846">
    <property type="entry name" value="MFS_dom"/>
</dbReference>
<dbReference type="GO" id="GO:0005886">
    <property type="term" value="C:plasma membrane"/>
    <property type="evidence" value="ECO:0007669"/>
    <property type="project" value="UniProtKB-SubCell"/>
</dbReference>
<accession>A0A6L5A0K3</accession>
<evidence type="ECO:0000256" key="3">
    <source>
        <dbReference type="ARBA" id="ARBA00022475"/>
    </source>
</evidence>
<dbReference type="RefSeq" id="WP_060743858.1">
    <property type="nucleotide sequence ID" value="NZ_CP023655.1"/>
</dbReference>
<evidence type="ECO:0000259" key="8">
    <source>
        <dbReference type="PROSITE" id="PS50850"/>
    </source>
</evidence>
<evidence type="ECO:0000313" key="11">
    <source>
        <dbReference type="Proteomes" id="UP000472573"/>
    </source>
</evidence>
<feature type="transmembrane region" description="Helical" evidence="7">
    <location>
        <begin position="77"/>
        <end position="96"/>
    </location>
</feature>
<feature type="transmembrane region" description="Helical" evidence="7">
    <location>
        <begin position="206"/>
        <end position="231"/>
    </location>
</feature>
<feature type="transmembrane region" description="Helical" evidence="7">
    <location>
        <begin position="243"/>
        <end position="263"/>
    </location>
</feature>
<dbReference type="EMBL" id="WENB01000004">
    <property type="protein sequence ID" value="KAF0413091.1"/>
    <property type="molecule type" value="Genomic_DNA"/>
</dbReference>